<dbReference type="AlphaFoldDB" id="A0A239AI03"/>
<reference evidence="1 2" key="1">
    <citation type="submission" date="2017-06" db="EMBL/GenBank/DDBJ databases">
        <authorList>
            <person name="Kim H.J."/>
            <person name="Triplett B.A."/>
        </authorList>
    </citation>
    <scope>NUCLEOTIDE SEQUENCE [LARGE SCALE GENOMIC DNA]</scope>
    <source>
        <strain evidence="1 2">SCA</strain>
    </source>
</reference>
<protein>
    <submittedName>
        <fullName evidence="1">Uncharacterized protein</fullName>
    </submittedName>
</protein>
<dbReference type="Proteomes" id="UP000198304">
    <property type="component" value="Unassembled WGS sequence"/>
</dbReference>
<dbReference type="RefSeq" id="WP_089281257.1">
    <property type="nucleotide sequence ID" value="NZ_FZOJ01000002.1"/>
</dbReference>
<accession>A0A239AI03</accession>
<evidence type="ECO:0000313" key="1">
    <source>
        <dbReference type="EMBL" id="SNR95170.1"/>
    </source>
</evidence>
<keyword evidence="2" id="KW-1185">Reference proteome</keyword>
<gene>
    <name evidence="1" type="ORF">SAMN05446037_100251</name>
</gene>
<name>A0A239AI03_9FIRM</name>
<evidence type="ECO:0000313" key="2">
    <source>
        <dbReference type="Proteomes" id="UP000198304"/>
    </source>
</evidence>
<dbReference type="OrthoDB" id="1708386at2"/>
<sequence>MKKIFKEAHKMTKEMVEKYGVDYQAQFGLNLAYLLETKEEGKEMNAESLLEEAVEIIENNGLSFQVKLWEKDDIRRYYLTSNGSELGYVGTKAGEKSCFIKVAYRNDIARVKRAKKALLEKF</sequence>
<dbReference type="EMBL" id="FZOJ01000002">
    <property type="protein sequence ID" value="SNR95170.1"/>
    <property type="molecule type" value="Genomic_DNA"/>
</dbReference>
<proteinExistence type="predicted"/>
<organism evidence="1 2">
    <name type="scientific">Anaerovirgula multivorans</name>
    <dbReference type="NCBI Taxonomy" id="312168"/>
    <lineage>
        <taxon>Bacteria</taxon>
        <taxon>Bacillati</taxon>
        <taxon>Bacillota</taxon>
        <taxon>Clostridia</taxon>
        <taxon>Peptostreptococcales</taxon>
        <taxon>Natronincolaceae</taxon>
        <taxon>Anaerovirgula</taxon>
    </lineage>
</organism>